<dbReference type="Proteomes" id="UP000001508">
    <property type="component" value="Chromosome"/>
</dbReference>
<dbReference type="InParanoid" id="D6Z4M3"/>
<dbReference type="SUPFAM" id="SSF52540">
    <property type="entry name" value="P-loop containing nucleoside triphosphate hydrolases"/>
    <property type="match status" value="1"/>
</dbReference>
<dbReference type="SUPFAM" id="SSF48452">
    <property type="entry name" value="TPR-like"/>
    <property type="match status" value="1"/>
</dbReference>
<evidence type="ECO:0008006" key="3">
    <source>
        <dbReference type="Google" id="ProtNLM"/>
    </source>
</evidence>
<dbReference type="InterPro" id="IPR027417">
    <property type="entry name" value="P-loop_NTPase"/>
</dbReference>
<dbReference type="Gene3D" id="1.25.40.10">
    <property type="entry name" value="Tetratricopeptide repeat domain"/>
    <property type="match status" value="1"/>
</dbReference>
<dbReference type="OrthoDB" id="7107987at2"/>
<dbReference type="STRING" id="589865.DaAHT2_1807"/>
<protein>
    <recommendedName>
        <fullName evidence="3">Sulfotransferase</fullName>
    </recommendedName>
</protein>
<reference evidence="2" key="1">
    <citation type="submission" date="2010-02" db="EMBL/GenBank/DDBJ databases">
        <title>Complete sequence of Desulfurivibrio alkaliphilus AHT2.</title>
        <authorList>
            <consortium name="US DOE Joint Genome Institute"/>
            <person name="Pitluck S."/>
            <person name="Chertkov O."/>
            <person name="Detter J.C."/>
            <person name="Han C."/>
            <person name="Tapia R."/>
            <person name="Larimer F."/>
            <person name="Land M."/>
            <person name="Hauser L."/>
            <person name="Kyrpides N."/>
            <person name="Mikhailova N."/>
            <person name="Sorokin D.Y."/>
            <person name="Muyzer G."/>
            <person name="Woyke T."/>
        </authorList>
    </citation>
    <scope>NUCLEOTIDE SEQUENCE [LARGE SCALE GENOMIC DNA]</scope>
    <source>
        <strain evidence="2">DSM 19089 / UNIQEM U267 / AHT2</strain>
    </source>
</reference>
<dbReference type="RefSeq" id="WP_013164021.1">
    <property type="nucleotide sequence ID" value="NC_014216.1"/>
</dbReference>
<dbReference type="KEGG" id="dak:DaAHT2_1807"/>
<evidence type="ECO:0000313" key="2">
    <source>
        <dbReference type="Proteomes" id="UP000001508"/>
    </source>
</evidence>
<organism evidence="1 2">
    <name type="scientific">Desulfurivibrio alkaliphilus (strain DSM 19089 / UNIQEM U267 / AHT2)</name>
    <dbReference type="NCBI Taxonomy" id="589865"/>
    <lineage>
        <taxon>Bacteria</taxon>
        <taxon>Pseudomonadati</taxon>
        <taxon>Thermodesulfobacteriota</taxon>
        <taxon>Desulfobulbia</taxon>
        <taxon>Desulfobulbales</taxon>
        <taxon>Desulfobulbaceae</taxon>
        <taxon>Desulfurivibrio</taxon>
    </lineage>
</organism>
<evidence type="ECO:0000313" key="1">
    <source>
        <dbReference type="EMBL" id="ADH86498.1"/>
    </source>
</evidence>
<gene>
    <name evidence="1" type="ordered locus">DaAHT2_1807</name>
</gene>
<dbReference type="Gene3D" id="3.40.50.300">
    <property type="entry name" value="P-loop containing nucleotide triphosphate hydrolases"/>
    <property type="match status" value="1"/>
</dbReference>
<name>D6Z4M3_DESAT</name>
<sequence>MNLDEIEAGLAELSLADEGRRFTVRQKLQQLDRRLKGMLKEGDDPRVLVAYARCASLSQLWETAVARWSKVRAKHPDYQDVASLELARSYSWLGNHQQARQNFSRLSKAFMKKREARKCLQMIQRRERMFAAKVLTELLLDDYGFKNEATARSLMHATLLLRGVGTKYAENITCSILRTLARIDGRDVAMEAKPGFKASLKAWLRPFFRRQVDLSARLAKASTLSPVPVFLCGLGWSGSGALHDYLRQFPEVATTFGGSEVKIFEGKGGVKDLLAATDWRPVLKEFVLRRVWGFVADSGISPAKAYNQSLVKHVQKRKLLALAKATERLVTRVMHDNGNSLEDNLACWLREVIALAAPGGYRYCLLNNWLHGQNAALAHSIPGAKVFVVVRDPRDQFVDYNNQTDRKKKSAKAFVKEMQAKLTAVIRAAEDSKGWRSSLTLLRFEDFVLKSRLRLELAADLGIDDPAMPNKHFFNPEDSKKNINIHLGYSKNNDLDYIMKNLAAANDALGGLCFPK</sequence>
<keyword evidence="2" id="KW-1185">Reference proteome</keyword>
<dbReference type="InterPro" id="IPR011990">
    <property type="entry name" value="TPR-like_helical_dom_sf"/>
</dbReference>
<dbReference type="HOGENOM" id="CLU_527595_0_0_7"/>
<proteinExistence type="predicted"/>
<dbReference type="EMBL" id="CP001940">
    <property type="protein sequence ID" value="ADH86498.1"/>
    <property type="molecule type" value="Genomic_DNA"/>
</dbReference>
<accession>D6Z4M3</accession>
<dbReference type="eggNOG" id="COG0457">
    <property type="taxonomic scope" value="Bacteria"/>
</dbReference>
<dbReference type="AlphaFoldDB" id="D6Z4M3"/>